<accession>A0A419T2Y9</accession>
<dbReference type="Pfam" id="PF00404">
    <property type="entry name" value="Dockerin_1"/>
    <property type="match status" value="1"/>
</dbReference>
<sequence length="71" mass="7951">MLSETEYGNASVDTTDYTLMKMYLLESIKDFSVHNELAAGELNLNGDIDALDFAVLKKYLLGVISKLPYFP</sequence>
<evidence type="ECO:0000259" key="1">
    <source>
        <dbReference type="PROSITE" id="PS51766"/>
    </source>
</evidence>
<feature type="domain" description="Dockerin" evidence="1">
    <location>
        <begin position="1"/>
        <end position="69"/>
    </location>
</feature>
<gene>
    <name evidence="2" type="ORF">BET01_18800</name>
</gene>
<keyword evidence="3" id="KW-1185">Reference proteome</keyword>
<comment type="caution">
    <text evidence="2">The sequence shown here is derived from an EMBL/GenBank/DDBJ whole genome shotgun (WGS) entry which is preliminary data.</text>
</comment>
<dbReference type="InterPro" id="IPR036439">
    <property type="entry name" value="Dockerin_dom_sf"/>
</dbReference>
<dbReference type="CDD" id="cd14256">
    <property type="entry name" value="Dockerin_I"/>
    <property type="match status" value="1"/>
</dbReference>
<dbReference type="InterPro" id="IPR016134">
    <property type="entry name" value="Dockerin_dom"/>
</dbReference>
<dbReference type="GO" id="GO:0004553">
    <property type="term" value="F:hydrolase activity, hydrolyzing O-glycosyl compounds"/>
    <property type="evidence" value="ECO:0007669"/>
    <property type="project" value="InterPro"/>
</dbReference>
<proteinExistence type="predicted"/>
<protein>
    <recommendedName>
        <fullName evidence="1">Dockerin domain-containing protein</fullName>
    </recommendedName>
</protein>
<reference evidence="2 3" key="1">
    <citation type="submission" date="2016-08" db="EMBL/GenBank/DDBJ databases">
        <title>A new outlook on sporulation: Clostridium algidixylanolyticum.</title>
        <authorList>
            <person name="Poppleton D.I."/>
            <person name="Gribaldo S."/>
        </authorList>
    </citation>
    <scope>NUCLEOTIDE SEQUENCE [LARGE SCALE GENOMIC DNA]</scope>
    <source>
        <strain evidence="2 3">SPL73</strain>
    </source>
</reference>
<evidence type="ECO:0000313" key="3">
    <source>
        <dbReference type="Proteomes" id="UP000284277"/>
    </source>
</evidence>
<dbReference type="AlphaFoldDB" id="A0A419T2Y9"/>
<name>A0A419T2Y9_9FIRM</name>
<dbReference type="Proteomes" id="UP000284277">
    <property type="component" value="Unassembled WGS sequence"/>
</dbReference>
<dbReference type="GO" id="GO:0000272">
    <property type="term" value="P:polysaccharide catabolic process"/>
    <property type="evidence" value="ECO:0007669"/>
    <property type="project" value="InterPro"/>
</dbReference>
<dbReference type="InterPro" id="IPR002105">
    <property type="entry name" value="Dockerin_1_rpt"/>
</dbReference>
<evidence type="ECO:0000313" key="2">
    <source>
        <dbReference type="EMBL" id="RKD31822.1"/>
    </source>
</evidence>
<dbReference type="PROSITE" id="PS51766">
    <property type="entry name" value="DOCKERIN"/>
    <property type="match status" value="1"/>
</dbReference>
<dbReference type="EMBL" id="MCIA01000015">
    <property type="protein sequence ID" value="RKD31822.1"/>
    <property type="molecule type" value="Genomic_DNA"/>
</dbReference>
<dbReference type="Gene3D" id="1.10.1330.10">
    <property type="entry name" value="Dockerin domain"/>
    <property type="match status" value="1"/>
</dbReference>
<dbReference type="SUPFAM" id="SSF63446">
    <property type="entry name" value="Type I dockerin domain"/>
    <property type="match status" value="1"/>
</dbReference>
<organism evidence="2 3">
    <name type="scientific">Lacrimispora algidixylanolytica</name>
    <dbReference type="NCBI Taxonomy" id="94868"/>
    <lineage>
        <taxon>Bacteria</taxon>
        <taxon>Bacillati</taxon>
        <taxon>Bacillota</taxon>
        <taxon>Clostridia</taxon>
        <taxon>Lachnospirales</taxon>
        <taxon>Lachnospiraceae</taxon>
        <taxon>Lacrimispora</taxon>
    </lineage>
</organism>